<dbReference type="KEGG" id="vg:77930750"/>
<dbReference type="RefSeq" id="YP_010654896.1">
    <property type="nucleotide sequence ID" value="NC_070817.1"/>
</dbReference>
<name>A0A0U4J7P6_9CAUD</name>
<sequence length="206" mass="22934">MNTYPDAQSVIADLGDKFLLAFVNSVTGASDDLRALGEWQPEWYVSYSQRFIANFIHERMWARTTREVSSLPDVHVIDQEPVRQLVIGNYVIRFKRHKPTLQIRTYPTAGALAFWTNRATLPGMEQHSLALGYIWDAESGQILSAIVSYRDGKDNPIWSVTVEASAEPAEDGAVQQITHAEIDPSLPQIDLSEVAEDDGNDSSAEG</sequence>
<proteinExistence type="predicted"/>
<evidence type="ECO:0000313" key="3">
    <source>
        <dbReference type="Proteomes" id="UP000221715"/>
    </source>
</evidence>
<dbReference type="GeneID" id="77930750"/>
<gene>
    <name evidence="2" type="primary">35</name>
    <name evidence="2" type="ORF">PBI_HOWE_35</name>
</gene>
<dbReference type="EMBL" id="KU252585">
    <property type="protein sequence ID" value="ALY07669.1"/>
    <property type="molecule type" value="Genomic_DNA"/>
</dbReference>
<organism evidence="2 3">
    <name type="scientific">Gordonia phage Howe</name>
    <dbReference type="NCBI Taxonomy" id="1777061"/>
    <lineage>
        <taxon>Viruses</taxon>
        <taxon>Duplodnaviria</taxon>
        <taxon>Heunggongvirae</taxon>
        <taxon>Uroviricota</taxon>
        <taxon>Caudoviricetes</taxon>
        <taxon>Howevirus</taxon>
        <taxon>Howevirus howe</taxon>
    </lineage>
</organism>
<dbReference type="Proteomes" id="UP000221715">
    <property type="component" value="Genome"/>
</dbReference>
<evidence type="ECO:0000256" key="1">
    <source>
        <dbReference type="SAM" id="MobiDB-lite"/>
    </source>
</evidence>
<reference evidence="2 3" key="1">
    <citation type="submission" date="2015-12" db="EMBL/GenBank/DDBJ databases">
        <authorList>
            <person name="Pope W.H."/>
            <person name="Montgomery M.T."/>
            <person name="Garlena R.A."/>
            <person name="Russell D.A."/>
            <person name="Jacobs-Sera D."/>
            <person name="Hendrix R.W."/>
            <person name="Hatfull G.F."/>
        </authorList>
    </citation>
    <scope>NUCLEOTIDE SEQUENCE [LARGE SCALE GENOMIC DNA]</scope>
</reference>
<accession>A0A0U4J7P6</accession>
<keyword evidence="3" id="KW-1185">Reference proteome</keyword>
<evidence type="ECO:0000313" key="2">
    <source>
        <dbReference type="EMBL" id="ALY07669.1"/>
    </source>
</evidence>
<feature type="region of interest" description="Disordered" evidence="1">
    <location>
        <begin position="185"/>
        <end position="206"/>
    </location>
</feature>
<protein>
    <submittedName>
        <fullName evidence="2">Uncharacterized protein</fullName>
    </submittedName>
</protein>